<organism evidence="5">
    <name type="scientific">Halomonas sp. RT37</name>
    <dbReference type="NCBI Taxonomy" id="2950872"/>
    <lineage>
        <taxon>Bacteria</taxon>
        <taxon>Pseudomonadati</taxon>
        <taxon>Pseudomonadota</taxon>
        <taxon>Gammaproteobacteria</taxon>
        <taxon>Oceanospirillales</taxon>
        <taxon>Halomonadaceae</taxon>
        <taxon>Halomonas</taxon>
    </lineage>
</organism>
<dbReference type="Gene3D" id="3.40.50.2300">
    <property type="match status" value="2"/>
</dbReference>
<dbReference type="InterPro" id="IPR028082">
    <property type="entry name" value="Peripla_BP_I"/>
</dbReference>
<comment type="similarity">
    <text evidence="2">Belongs to the bacterial solute-binding protein 2 family.</text>
</comment>
<dbReference type="SUPFAM" id="SSF53822">
    <property type="entry name" value="Periplasmic binding protein-like I"/>
    <property type="match status" value="1"/>
</dbReference>
<keyword evidence="3" id="KW-0732">Signal</keyword>
<dbReference type="GO" id="GO:0055085">
    <property type="term" value="P:transmembrane transport"/>
    <property type="evidence" value="ECO:0007669"/>
    <property type="project" value="UniProtKB-ARBA"/>
</dbReference>
<feature type="chain" id="PRO_5043986217" evidence="3">
    <location>
        <begin position="45"/>
        <end position="334"/>
    </location>
</feature>
<evidence type="ECO:0000259" key="4">
    <source>
        <dbReference type="Pfam" id="PF13407"/>
    </source>
</evidence>
<dbReference type="InterPro" id="IPR025997">
    <property type="entry name" value="SBP_2_dom"/>
</dbReference>
<dbReference type="GO" id="GO:0030288">
    <property type="term" value="C:outer membrane-bounded periplasmic space"/>
    <property type="evidence" value="ECO:0007669"/>
    <property type="project" value="TreeGrafter"/>
</dbReference>
<comment type="subcellular location">
    <subcellularLocation>
        <location evidence="1">Periplasm</location>
    </subcellularLocation>
</comment>
<proteinExistence type="inferred from homology"/>
<reference evidence="5" key="1">
    <citation type="submission" date="2022-06" db="EMBL/GenBank/DDBJ databases">
        <title>A novel DMS-producing enzyme.</title>
        <authorList>
            <person name="Zhang Y."/>
        </authorList>
    </citation>
    <scope>NUCLEOTIDE SEQUENCE</scope>
    <source>
        <strain evidence="5">RT37</strain>
    </source>
</reference>
<dbReference type="EMBL" id="CP098827">
    <property type="protein sequence ID" value="XBO71311.1"/>
    <property type="molecule type" value="Genomic_DNA"/>
</dbReference>
<evidence type="ECO:0000256" key="1">
    <source>
        <dbReference type="ARBA" id="ARBA00004418"/>
    </source>
</evidence>
<dbReference type="PANTHER" id="PTHR30036">
    <property type="entry name" value="D-XYLOSE-BINDING PERIPLASMIC PROTEIN"/>
    <property type="match status" value="1"/>
</dbReference>
<evidence type="ECO:0000256" key="3">
    <source>
        <dbReference type="SAM" id="SignalP"/>
    </source>
</evidence>
<gene>
    <name evidence="5" type="ORF">NFG58_00890</name>
</gene>
<name>A0AAU7KIE3_9GAMM</name>
<dbReference type="PANTHER" id="PTHR30036:SF7">
    <property type="entry name" value="ABC TRANSPORTER PERIPLASMIC-BINDING PROTEIN YPHF"/>
    <property type="match status" value="1"/>
</dbReference>
<dbReference type="InterPro" id="IPR050555">
    <property type="entry name" value="Bact_Solute-Bind_Prot2"/>
</dbReference>
<accession>A0AAU7KIE3</accession>
<evidence type="ECO:0000313" key="5">
    <source>
        <dbReference type="EMBL" id="XBO71311.1"/>
    </source>
</evidence>
<protein>
    <submittedName>
        <fullName evidence="5">Sugar ABC transporter substrate-binding protein</fullName>
    </submittedName>
</protein>
<evidence type="ECO:0000256" key="2">
    <source>
        <dbReference type="ARBA" id="ARBA00007639"/>
    </source>
</evidence>
<dbReference type="AlphaFoldDB" id="A0AAU7KIE3"/>
<dbReference type="RefSeq" id="WP_124805062.1">
    <property type="nucleotide sequence ID" value="NZ_CP098827.1"/>
</dbReference>
<dbReference type="CDD" id="cd06312">
    <property type="entry name" value="PBP1_ABC_sugar_binding-like"/>
    <property type="match status" value="1"/>
</dbReference>
<sequence>MSKTTDKTSATHTGIKRPNPFSRAITGALVAGAMALSASQAAVAQDADPLKFVAITHIVAADPFGNVLKRGFEDAAEEMGVELLYNSPAQYDTSQMLRMIEQAIATQPDGLALTMPDASAFAEPVREAIAAGIPVVVLNTGEEIAGEIGALNYVGQSEYRAGKMAGERMKEAGVESPICINFAPGQSQLDARCKGFTDAFDGSAEQISTTQDPTAITNAVLAHLNSSPDTDGVLSLGSLATDPLINEFRSQGAMGQIAFATFDLSAETLEAVRDGEMLFAMDQQQYLQGYLPIISLALYNRYGLKPTNNIQTGPNFITQENAEQVIELTQQGYR</sequence>
<feature type="domain" description="Periplasmic binding protein" evidence="4">
    <location>
        <begin position="59"/>
        <end position="293"/>
    </location>
</feature>
<feature type="signal peptide" evidence="3">
    <location>
        <begin position="1"/>
        <end position="44"/>
    </location>
</feature>
<dbReference type="Pfam" id="PF13407">
    <property type="entry name" value="Peripla_BP_4"/>
    <property type="match status" value="1"/>
</dbReference>
<dbReference type="GO" id="GO:0030246">
    <property type="term" value="F:carbohydrate binding"/>
    <property type="evidence" value="ECO:0007669"/>
    <property type="project" value="TreeGrafter"/>
</dbReference>